<gene>
    <name evidence="1" type="ORF">BpHYR1_033524</name>
</gene>
<dbReference type="Proteomes" id="UP000276133">
    <property type="component" value="Unassembled WGS sequence"/>
</dbReference>
<name>A0A3M7SFY1_BRAPC</name>
<dbReference type="EMBL" id="REGN01001439">
    <property type="protein sequence ID" value="RNA34672.1"/>
    <property type="molecule type" value="Genomic_DNA"/>
</dbReference>
<protein>
    <submittedName>
        <fullName evidence="1">Uncharacterized protein</fullName>
    </submittedName>
</protein>
<keyword evidence="2" id="KW-1185">Reference proteome</keyword>
<comment type="caution">
    <text evidence="1">The sequence shown here is derived from an EMBL/GenBank/DDBJ whole genome shotgun (WGS) entry which is preliminary data.</text>
</comment>
<dbReference type="AlphaFoldDB" id="A0A3M7SFY1"/>
<evidence type="ECO:0000313" key="1">
    <source>
        <dbReference type="EMBL" id="RNA34672.1"/>
    </source>
</evidence>
<organism evidence="1 2">
    <name type="scientific">Brachionus plicatilis</name>
    <name type="common">Marine rotifer</name>
    <name type="synonym">Brachionus muelleri</name>
    <dbReference type="NCBI Taxonomy" id="10195"/>
    <lineage>
        <taxon>Eukaryota</taxon>
        <taxon>Metazoa</taxon>
        <taxon>Spiralia</taxon>
        <taxon>Gnathifera</taxon>
        <taxon>Rotifera</taxon>
        <taxon>Eurotatoria</taxon>
        <taxon>Monogononta</taxon>
        <taxon>Pseudotrocha</taxon>
        <taxon>Ploima</taxon>
        <taxon>Brachionidae</taxon>
        <taxon>Brachionus</taxon>
    </lineage>
</organism>
<accession>A0A3M7SFY1</accession>
<sequence length="62" mass="7454">MNNIKLITTVFRSIYSGDLTIILKVFYYKLHYHISPKTFFIKIRLQINMKKIKKVNFKLSCV</sequence>
<evidence type="ECO:0000313" key="2">
    <source>
        <dbReference type="Proteomes" id="UP000276133"/>
    </source>
</evidence>
<proteinExistence type="predicted"/>
<reference evidence="1 2" key="1">
    <citation type="journal article" date="2018" name="Sci. Rep.">
        <title>Genomic signatures of local adaptation to the degree of environmental predictability in rotifers.</title>
        <authorList>
            <person name="Franch-Gras L."/>
            <person name="Hahn C."/>
            <person name="Garcia-Roger E.M."/>
            <person name="Carmona M.J."/>
            <person name="Serra M."/>
            <person name="Gomez A."/>
        </authorList>
    </citation>
    <scope>NUCLEOTIDE SEQUENCE [LARGE SCALE GENOMIC DNA]</scope>
    <source>
        <strain evidence="1">HYR1</strain>
    </source>
</reference>